<sequence length="78" mass="9087">MTGTTTFAAAGSFKSATAPWTRSSVTFLHRERREFSARGSRLRSGWPYGIFQFWQKCCNSRLFLLQHDNFRADLRPLR</sequence>
<name>A0A8H7LBI3_9ASCO</name>
<protein>
    <submittedName>
        <fullName evidence="1">Uncharacterized protein</fullName>
    </submittedName>
</protein>
<proteinExistence type="predicted"/>
<organism evidence="1 2">
    <name type="scientific">Metschnikowia pulcherrima</name>
    <dbReference type="NCBI Taxonomy" id="27326"/>
    <lineage>
        <taxon>Eukaryota</taxon>
        <taxon>Fungi</taxon>
        <taxon>Dikarya</taxon>
        <taxon>Ascomycota</taxon>
        <taxon>Saccharomycotina</taxon>
        <taxon>Pichiomycetes</taxon>
        <taxon>Metschnikowiaceae</taxon>
        <taxon>Metschnikowia</taxon>
    </lineage>
</organism>
<accession>A0A8H7LBI3</accession>
<comment type="caution">
    <text evidence="1">The sequence shown here is derived from an EMBL/GenBank/DDBJ whole genome shotgun (WGS) entry which is preliminary data.</text>
</comment>
<evidence type="ECO:0000313" key="1">
    <source>
        <dbReference type="EMBL" id="KAF8002309.1"/>
    </source>
</evidence>
<dbReference type="Proteomes" id="UP000649328">
    <property type="component" value="Unassembled WGS sequence"/>
</dbReference>
<reference evidence="1" key="1">
    <citation type="submission" date="2020-10" db="EMBL/GenBank/DDBJ databases">
        <title>The Whole-Genome Sequence of Metschnikowia persimmonesis, a Novel Endophytic Yeast Species Isolated from Medicinal Plant Diospyros kaki Thumb.</title>
        <authorList>
            <person name="Rahmat E."/>
            <person name="Kang Y."/>
        </authorList>
    </citation>
    <scope>NUCLEOTIDE SEQUENCE</scope>
    <source>
        <strain evidence="1">KIOM G15050</strain>
    </source>
</reference>
<gene>
    <name evidence="1" type="ORF">HF325_003274</name>
</gene>
<keyword evidence="2" id="KW-1185">Reference proteome</keyword>
<evidence type="ECO:0000313" key="2">
    <source>
        <dbReference type="Proteomes" id="UP000649328"/>
    </source>
</evidence>
<dbReference type="AlphaFoldDB" id="A0A8H7LBI3"/>
<dbReference type="EMBL" id="JACBPP010000004">
    <property type="protein sequence ID" value="KAF8002309.1"/>
    <property type="molecule type" value="Genomic_DNA"/>
</dbReference>